<gene>
    <name evidence="2" type="ORF">PRZ48_009388</name>
</gene>
<sequence length="443" mass="48310">MPSAREPQPFAYPGYTAEQIEALEHYQRKTRQVSNEGYDRRLLQSCGKPSTTLSAAECDNTPTDENGPVVYTCPTGQHFIAYRYHEPRDTPWPRTDDNEPPQQLHIRKRKTHFNKIRQEHNASPRVVAEDSAKHVFLSSPNAPSPKILSSIDRDSERPLNNAHHSHPPNKIRRTVPEAHPSSKPSTSKPAQICSATGEISGKSIFGSAPSCTAVANAATAAAGGDLHHADGFTKTPRPCAPPGETVLHDADGALDLCSRLPRVRLVRPEFAAVPKGRQCSFGCVREEGSGECSERRKASSCSTVIHASGERKSSNRQVSTSFVDHHPQQARASSNERCAWIFSTIASLLLDYAKGIQARLPGWIAVVGETLCSIAPGDKEDVQVRERLEAFKALVSLLGHALAVCMALAMAWKVTVAVLNLLEVVLWPLAVPVRIVRFVVGLG</sequence>
<proteinExistence type="predicted"/>
<organism evidence="2 3">
    <name type="scientific">Zasmidium cellare</name>
    <name type="common">Wine cellar mold</name>
    <name type="synonym">Racodium cellare</name>
    <dbReference type="NCBI Taxonomy" id="395010"/>
    <lineage>
        <taxon>Eukaryota</taxon>
        <taxon>Fungi</taxon>
        <taxon>Dikarya</taxon>
        <taxon>Ascomycota</taxon>
        <taxon>Pezizomycotina</taxon>
        <taxon>Dothideomycetes</taxon>
        <taxon>Dothideomycetidae</taxon>
        <taxon>Mycosphaerellales</taxon>
        <taxon>Mycosphaerellaceae</taxon>
        <taxon>Zasmidium</taxon>
    </lineage>
</organism>
<dbReference type="Proteomes" id="UP001305779">
    <property type="component" value="Unassembled WGS sequence"/>
</dbReference>
<comment type="caution">
    <text evidence="2">The sequence shown here is derived from an EMBL/GenBank/DDBJ whole genome shotgun (WGS) entry which is preliminary data.</text>
</comment>
<evidence type="ECO:0000313" key="2">
    <source>
        <dbReference type="EMBL" id="KAK4498878.1"/>
    </source>
</evidence>
<name>A0ABR0ECT4_ZASCE</name>
<protein>
    <submittedName>
        <fullName evidence="2">Uncharacterized protein</fullName>
    </submittedName>
</protein>
<evidence type="ECO:0000313" key="3">
    <source>
        <dbReference type="Proteomes" id="UP001305779"/>
    </source>
</evidence>
<feature type="region of interest" description="Disordered" evidence="1">
    <location>
        <begin position="137"/>
        <end position="191"/>
    </location>
</feature>
<reference evidence="2 3" key="1">
    <citation type="journal article" date="2023" name="G3 (Bethesda)">
        <title>A chromosome-level genome assembly of Zasmidium syzygii isolated from banana leaves.</title>
        <authorList>
            <person name="van Westerhoven A.C."/>
            <person name="Mehrabi R."/>
            <person name="Talebi R."/>
            <person name="Steentjes M.B.F."/>
            <person name="Corcolon B."/>
            <person name="Chong P.A."/>
            <person name="Kema G.H.J."/>
            <person name="Seidl M.F."/>
        </authorList>
    </citation>
    <scope>NUCLEOTIDE SEQUENCE [LARGE SCALE GENOMIC DNA]</scope>
    <source>
        <strain evidence="2 3">P124</strain>
    </source>
</reference>
<accession>A0ABR0ECT4</accession>
<evidence type="ECO:0000256" key="1">
    <source>
        <dbReference type="SAM" id="MobiDB-lite"/>
    </source>
</evidence>
<keyword evidence="3" id="KW-1185">Reference proteome</keyword>
<feature type="compositionally biased region" description="Basic residues" evidence="1">
    <location>
        <begin position="163"/>
        <end position="173"/>
    </location>
</feature>
<dbReference type="EMBL" id="JAXOVC010000007">
    <property type="protein sequence ID" value="KAK4498878.1"/>
    <property type="molecule type" value="Genomic_DNA"/>
</dbReference>